<accession>A0A376EFT3</accession>
<dbReference type="EMBL" id="UFVQ01000003">
    <property type="protein sequence ID" value="STD07671.1"/>
    <property type="molecule type" value="Genomic_DNA"/>
</dbReference>
<organism evidence="1 2">
    <name type="scientific">Chryseobacterium carnipullorum</name>
    <dbReference type="NCBI Taxonomy" id="1124835"/>
    <lineage>
        <taxon>Bacteria</taxon>
        <taxon>Pseudomonadati</taxon>
        <taxon>Bacteroidota</taxon>
        <taxon>Flavobacteriia</taxon>
        <taxon>Flavobacteriales</taxon>
        <taxon>Weeksellaceae</taxon>
        <taxon>Chryseobacterium group</taxon>
        <taxon>Chryseobacterium</taxon>
    </lineage>
</organism>
<proteinExistence type="predicted"/>
<reference evidence="1 2" key="1">
    <citation type="submission" date="2018-06" db="EMBL/GenBank/DDBJ databases">
        <authorList>
            <consortium name="Pathogen Informatics"/>
            <person name="Doyle S."/>
        </authorList>
    </citation>
    <scope>NUCLEOTIDE SEQUENCE [LARGE SCALE GENOMIC DNA]</scope>
    <source>
        <strain evidence="1 2">NCTC13533</strain>
    </source>
</reference>
<evidence type="ECO:0000313" key="1">
    <source>
        <dbReference type="EMBL" id="STD07671.1"/>
    </source>
</evidence>
<dbReference type="RefSeq" id="WP_128124981.1">
    <property type="nucleotide sequence ID" value="NZ_UFVQ01000003.1"/>
</dbReference>
<dbReference type="Proteomes" id="UP000255224">
    <property type="component" value="Unassembled WGS sequence"/>
</dbReference>
<sequence>MWKILLVLVFYCIRLNSQEFSDYRMRYDNFEENDIRAFNFLNPYIQKAKQEKNYRELAQAYKDAISFSPNHKLYYADSIIWAASKTGDKDLLGASYLTKGTVFYFNHKKFKLALDEYLKAWNYLENTKDEYLYYKNLYHIGVVKSYLGYHEETLDIF</sequence>
<dbReference type="AlphaFoldDB" id="A0A376EFT3"/>
<evidence type="ECO:0008006" key="3">
    <source>
        <dbReference type="Google" id="ProtNLM"/>
    </source>
</evidence>
<protein>
    <recommendedName>
        <fullName evidence="3">Tetratricopeptide repeat protein</fullName>
    </recommendedName>
</protein>
<gene>
    <name evidence="1" type="ORF">NCTC13533_04271</name>
</gene>
<name>A0A376EFT3_CHRCU</name>
<evidence type="ECO:0000313" key="2">
    <source>
        <dbReference type="Proteomes" id="UP000255224"/>
    </source>
</evidence>